<feature type="transmembrane region" description="Helical" evidence="1">
    <location>
        <begin position="466"/>
        <end position="485"/>
    </location>
</feature>
<evidence type="ECO:0000313" key="4">
    <source>
        <dbReference type="Proteomes" id="UP000326546"/>
    </source>
</evidence>
<feature type="domain" description="DUF5671" evidence="2">
    <location>
        <begin position="39"/>
        <end position="147"/>
    </location>
</feature>
<keyword evidence="1" id="KW-1133">Transmembrane helix</keyword>
<evidence type="ECO:0000256" key="1">
    <source>
        <dbReference type="SAM" id="Phobius"/>
    </source>
</evidence>
<feature type="transmembrane region" description="Helical" evidence="1">
    <location>
        <begin position="226"/>
        <end position="245"/>
    </location>
</feature>
<dbReference type="Proteomes" id="UP000326546">
    <property type="component" value="Chromosome"/>
</dbReference>
<keyword evidence="1" id="KW-0812">Transmembrane</keyword>
<dbReference type="InterPro" id="IPR043728">
    <property type="entry name" value="DUF5671"/>
</dbReference>
<feature type="transmembrane region" description="Helical" evidence="1">
    <location>
        <begin position="149"/>
        <end position="166"/>
    </location>
</feature>
<feature type="transmembrane region" description="Helical" evidence="1">
    <location>
        <begin position="426"/>
        <end position="446"/>
    </location>
</feature>
<feature type="transmembrane region" description="Helical" evidence="1">
    <location>
        <begin position="342"/>
        <end position="368"/>
    </location>
</feature>
<feature type="transmembrane region" description="Helical" evidence="1">
    <location>
        <begin position="115"/>
        <end position="137"/>
    </location>
</feature>
<name>A0A5J6V308_9MICO</name>
<keyword evidence="4" id="KW-1185">Reference proteome</keyword>
<feature type="transmembrane region" description="Helical" evidence="1">
    <location>
        <begin position="257"/>
        <end position="282"/>
    </location>
</feature>
<feature type="transmembrane region" description="Helical" evidence="1">
    <location>
        <begin position="186"/>
        <end position="206"/>
    </location>
</feature>
<dbReference type="EMBL" id="CP044427">
    <property type="protein sequence ID" value="QFG68310.1"/>
    <property type="molecule type" value="Genomic_DNA"/>
</dbReference>
<proteinExistence type="predicted"/>
<dbReference type="KEGG" id="serw:FY030_05915"/>
<organism evidence="3 4">
    <name type="scientific">Ornithinimicrobium pratense</name>
    <dbReference type="NCBI Taxonomy" id="2593973"/>
    <lineage>
        <taxon>Bacteria</taxon>
        <taxon>Bacillati</taxon>
        <taxon>Actinomycetota</taxon>
        <taxon>Actinomycetes</taxon>
        <taxon>Micrococcales</taxon>
        <taxon>Ornithinimicrobiaceae</taxon>
        <taxon>Ornithinimicrobium</taxon>
    </lineage>
</organism>
<dbReference type="AlphaFoldDB" id="A0A5J6V308"/>
<evidence type="ECO:0000313" key="3">
    <source>
        <dbReference type="EMBL" id="QFG68310.1"/>
    </source>
</evidence>
<feature type="transmembrane region" description="Helical" evidence="1">
    <location>
        <begin position="380"/>
        <end position="399"/>
    </location>
</feature>
<feature type="transmembrane region" description="Helical" evidence="1">
    <location>
        <begin position="302"/>
        <end position="321"/>
    </location>
</feature>
<dbReference type="RefSeq" id="WP_158060698.1">
    <property type="nucleotide sequence ID" value="NZ_CP044427.1"/>
</dbReference>
<protein>
    <recommendedName>
        <fullName evidence="2">DUF5671 domain-containing protein</fullName>
    </recommendedName>
</protein>
<dbReference type="Pfam" id="PF18920">
    <property type="entry name" value="DUF5671"/>
    <property type="match status" value="2"/>
</dbReference>
<keyword evidence="1" id="KW-0472">Membrane</keyword>
<evidence type="ECO:0000259" key="2">
    <source>
        <dbReference type="Pfam" id="PF18920"/>
    </source>
</evidence>
<gene>
    <name evidence="3" type="ORF">FY030_05915</name>
</gene>
<sequence>MILGLIPLLLLAAVVATAVLAVQRRGGSPQLTGNSVRQFFQYLILAGLLFAAGSGLTGLLGRLLDAAVDPEAALAWDDSLLALYLTFTVIALPLWGALAWWTRRRHRTDPREGRAALWTAYLTLVPVVSLLVVLSGWQATAVSLLHGPWRPGGLVQVLVWLAIWWLHRRWGQLSTAPGQLGLERLLGTFITLVAAAAGLVIVVGAALRELLGLTGTSMILTTVPEILQGVALLIGGGAFWVVYWLRDLARKPRDTGWLALVLLAGVGASLVAAVTAGSLLLWRLLIWLVGDPDAISAREHFLTAPAHLATIIVGILVWWYHQEVLAARRAAPRDEVRRVYEYLLSTVGLGAASAGVVMVLVTLVQALSAGTDLVVGGSPVNALLGALVLLGVGLPLWWWHWRLVQQARAQDPTTEVASPTRRFYRLVLFGLMGLAAVIALLTLVYFLLEDGLAGQLDAETLRRTRFAIGVLVTASLLSAYHWTVFRSDRGLVPEVRTGSSAAEGQASDRGDRRVLLVGAEGPDIVAELARRTGSRAQLVVRADDGAAPWSVDALVQAVDAAPAGDLVVVAGTDGLQVLPVRR</sequence>
<accession>A0A5J6V308</accession>
<reference evidence="3 4" key="1">
    <citation type="submission" date="2019-09" db="EMBL/GenBank/DDBJ databases">
        <title>Serinicoccus pratensis sp. nov., isolated from meadow soil.</title>
        <authorList>
            <person name="Zhang W."/>
        </authorList>
    </citation>
    <scope>NUCLEOTIDE SEQUENCE [LARGE SCALE GENOMIC DNA]</scope>
    <source>
        <strain evidence="3 4">W204</strain>
    </source>
</reference>
<feature type="transmembrane region" description="Helical" evidence="1">
    <location>
        <begin position="6"/>
        <end position="22"/>
    </location>
</feature>
<feature type="transmembrane region" description="Helical" evidence="1">
    <location>
        <begin position="42"/>
        <end position="61"/>
    </location>
</feature>
<feature type="domain" description="DUF5671" evidence="2">
    <location>
        <begin position="338"/>
        <end position="475"/>
    </location>
</feature>
<feature type="transmembrane region" description="Helical" evidence="1">
    <location>
        <begin position="81"/>
        <end position="103"/>
    </location>
</feature>
<dbReference type="OrthoDB" id="4819984at2"/>